<dbReference type="InterPro" id="IPR029063">
    <property type="entry name" value="SAM-dependent_MTases_sf"/>
</dbReference>
<evidence type="ECO:0000313" key="2">
    <source>
        <dbReference type="EMBL" id="MCB2408745.1"/>
    </source>
</evidence>
<accession>A0ABS8ARA7</accession>
<comment type="caution">
    <text evidence="2">The sequence shown here is derived from an EMBL/GenBank/DDBJ whole genome shotgun (WGS) entry which is preliminary data.</text>
</comment>
<dbReference type="Proteomes" id="UP001165296">
    <property type="component" value="Unassembled WGS sequence"/>
</dbReference>
<dbReference type="InterPro" id="IPR041698">
    <property type="entry name" value="Methyltransf_25"/>
</dbReference>
<evidence type="ECO:0000313" key="3">
    <source>
        <dbReference type="Proteomes" id="UP001165296"/>
    </source>
</evidence>
<protein>
    <submittedName>
        <fullName evidence="2">Class I SAM-dependent methyltransferase</fullName>
    </submittedName>
</protein>
<keyword evidence="3" id="KW-1185">Reference proteome</keyword>
<dbReference type="EMBL" id="JAJADR010000003">
    <property type="protein sequence ID" value="MCB2408745.1"/>
    <property type="molecule type" value="Genomic_DNA"/>
</dbReference>
<organism evidence="2 3">
    <name type="scientific">Hymenobacter lucidus</name>
    <dbReference type="NCBI Taxonomy" id="2880930"/>
    <lineage>
        <taxon>Bacteria</taxon>
        <taxon>Pseudomonadati</taxon>
        <taxon>Bacteroidota</taxon>
        <taxon>Cytophagia</taxon>
        <taxon>Cytophagales</taxon>
        <taxon>Hymenobacteraceae</taxon>
        <taxon>Hymenobacter</taxon>
    </lineage>
</organism>
<evidence type="ECO:0000259" key="1">
    <source>
        <dbReference type="Pfam" id="PF13649"/>
    </source>
</evidence>
<keyword evidence="2" id="KW-0808">Transferase</keyword>
<dbReference type="SUPFAM" id="SSF53335">
    <property type="entry name" value="S-adenosyl-L-methionine-dependent methyltransferases"/>
    <property type="match status" value="1"/>
</dbReference>
<keyword evidence="2" id="KW-0489">Methyltransferase</keyword>
<feature type="domain" description="Methyltransferase" evidence="1">
    <location>
        <begin position="41"/>
        <end position="132"/>
    </location>
</feature>
<dbReference type="GO" id="GO:0032259">
    <property type="term" value="P:methylation"/>
    <property type="evidence" value="ECO:0007669"/>
    <property type="project" value="UniProtKB-KW"/>
</dbReference>
<dbReference type="Gene3D" id="3.40.50.150">
    <property type="entry name" value="Vaccinia Virus protein VP39"/>
    <property type="match status" value="1"/>
</dbReference>
<proteinExistence type="predicted"/>
<dbReference type="Pfam" id="PF13649">
    <property type="entry name" value="Methyltransf_25"/>
    <property type="match status" value="1"/>
</dbReference>
<name>A0ABS8ARA7_9BACT</name>
<dbReference type="CDD" id="cd02440">
    <property type="entry name" value="AdoMet_MTases"/>
    <property type="match status" value="1"/>
</dbReference>
<gene>
    <name evidence="2" type="ORF">LGH74_12220</name>
</gene>
<dbReference type="GO" id="GO:0008168">
    <property type="term" value="F:methyltransferase activity"/>
    <property type="evidence" value="ECO:0007669"/>
    <property type="project" value="UniProtKB-KW"/>
</dbReference>
<sequence length="218" mass="24580">MTDVWTKRWDERYSGEEFAYGKEPNNYLKEQLEQLAPGAILFAAEGEGRNAVFAAKLGWVVSAFDISVEGRNKALQLAEANQVSIDYRVGELQTLGFGNEQFDAIALIYAHFPADVKSFYHQSLDNYLRPGGVIIFEAFSKQHLRYLAKNEKVGGPKEVDMLFSIDEIRADFSNYEPLELEEKEIELKEGLFHNGYGSVIRFVGRKKPAVASVASEQV</sequence>
<dbReference type="RefSeq" id="WP_226176661.1">
    <property type="nucleotide sequence ID" value="NZ_JAJADR010000003.1"/>
</dbReference>
<reference evidence="2" key="1">
    <citation type="submission" date="2021-10" db="EMBL/GenBank/DDBJ databases">
        <authorList>
            <person name="Dean J.D."/>
            <person name="Kim M.K."/>
            <person name="Newey C.N."/>
            <person name="Stoker T.S."/>
            <person name="Thompson D.W."/>
            <person name="Grose J.H."/>
        </authorList>
    </citation>
    <scope>NUCLEOTIDE SEQUENCE</scope>
    <source>
        <strain evidence="2">BT178</strain>
    </source>
</reference>